<keyword evidence="5" id="KW-0576">Peroxisome</keyword>
<dbReference type="Gene3D" id="3.40.50.720">
    <property type="entry name" value="NAD(P)-binding Rossmann-like Domain"/>
    <property type="match status" value="1"/>
</dbReference>
<dbReference type="InterPro" id="IPR036291">
    <property type="entry name" value="NAD(P)-bd_dom_sf"/>
</dbReference>
<keyword evidence="3" id="KW-0521">NADP</keyword>
<keyword evidence="4" id="KW-0560">Oxidoreductase</keyword>
<accession>A0A1H9BAF1</accession>
<dbReference type="NCBIfam" id="NF006133">
    <property type="entry name" value="PRK08278.1"/>
    <property type="match status" value="1"/>
</dbReference>
<dbReference type="RefSeq" id="WP_090268629.1">
    <property type="nucleotide sequence ID" value="NZ_FOEP01000002.1"/>
</dbReference>
<reference evidence="6 7" key="1">
    <citation type="submission" date="2016-10" db="EMBL/GenBank/DDBJ databases">
        <authorList>
            <person name="de Groot N.N."/>
        </authorList>
    </citation>
    <scope>NUCLEOTIDE SEQUENCE [LARGE SCALE GENOMIC DNA]</scope>
    <source>
        <strain evidence="6 7">DSM 22007</strain>
    </source>
</reference>
<sequence>MTQTPLENQTLFITGASRGIGLEIAKRAARDGANIVVAAKTMEPHPTLPGTIFTAADEIEALGGKALPLQLDVRDDKAVEKAVAQAAQHFGGIDILVNNASAINLANTDDVQMKRFDLMHQVNTRGTYLMSKTALPYLRKSANAHILMLSPPLDMDAKWFAPHIAYTMAKFGMSMCVLGLAEEVRADGIAVNALWPRTTVATSAVQNVIGSALMNSSRTPEIMADAAYAIFCRDASTFTGNFVLDDEVLAEAGVSNFDTYRVNPSCPLQIDMFVQNSRPFPKGSTLAAVK</sequence>
<dbReference type="InterPro" id="IPR051935">
    <property type="entry name" value="HSDL2"/>
</dbReference>
<dbReference type="Proteomes" id="UP000198634">
    <property type="component" value="Unassembled WGS sequence"/>
</dbReference>
<name>A0A1H9BAF1_9RHOB</name>
<dbReference type="Pfam" id="PF00106">
    <property type="entry name" value="adh_short"/>
    <property type="match status" value="1"/>
</dbReference>
<comment type="subcellular location">
    <subcellularLocation>
        <location evidence="1">Peroxisome</location>
    </subcellularLocation>
</comment>
<dbReference type="EMBL" id="FOEP01000002">
    <property type="protein sequence ID" value="SEP85653.1"/>
    <property type="molecule type" value="Genomic_DNA"/>
</dbReference>
<dbReference type="InterPro" id="IPR002347">
    <property type="entry name" value="SDR_fam"/>
</dbReference>
<dbReference type="GO" id="GO:0016491">
    <property type="term" value="F:oxidoreductase activity"/>
    <property type="evidence" value="ECO:0007669"/>
    <property type="project" value="UniProtKB-KW"/>
</dbReference>
<dbReference type="PANTHER" id="PTHR42808:SF3">
    <property type="entry name" value="HYDROXYSTEROID DEHYDROGENASE-LIKE PROTEIN 2"/>
    <property type="match status" value="1"/>
</dbReference>
<keyword evidence="7" id="KW-1185">Reference proteome</keyword>
<protein>
    <submittedName>
        <fullName evidence="6">Citronellol/citronellal dehydrogenase</fullName>
    </submittedName>
</protein>
<dbReference type="FunFam" id="3.40.50.720:FF:000301">
    <property type="entry name" value="Hydroxysteroid dehydrogenase like 2"/>
    <property type="match status" value="1"/>
</dbReference>
<dbReference type="AlphaFoldDB" id="A0A1H9BAF1"/>
<organism evidence="6 7">
    <name type="scientific">Thalassovita taeanensis</name>
    <dbReference type="NCBI Taxonomy" id="657014"/>
    <lineage>
        <taxon>Bacteria</taxon>
        <taxon>Pseudomonadati</taxon>
        <taxon>Pseudomonadota</taxon>
        <taxon>Alphaproteobacteria</taxon>
        <taxon>Rhodobacterales</taxon>
        <taxon>Roseobacteraceae</taxon>
        <taxon>Thalassovita</taxon>
    </lineage>
</organism>
<evidence type="ECO:0000256" key="4">
    <source>
        <dbReference type="ARBA" id="ARBA00023002"/>
    </source>
</evidence>
<evidence type="ECO:0000256" key="3">
    <source>
        <dbReference type="ARBA" id="ARBA00022857"/>
    </source>
</evidence>
<proteinExistence type="inferred from homology"/>
<evidence type="ECO:0000313" key="6">
    <source>
        <dbReference type="EMBL" id="SEP85653.1"/>
    </source>
</evidence>
<dbReference type="PANTHER" id="PTHR42808">
    <property type="entry name" value="HYDROXYSTEROID DEHYDROGENASE-LIKE PROTEIN 2"/>
    <property type="match status" value="1"/>
</dbReference>
<evidence type="ECO:0000256" key="5">
    <source>
        <dbReference type="ARBA" id="ARBA00023140"/>
    </source>
</evidence>
<dbReference type="OrthoDB" id="9810935at2"/>
<dbReference type="PRINTS" id="PR00081">
    <property type="entry name" value="GDHRDH"/>
</dbReference>
<evidence type="ECO:0000256" key="2">
    <source>
        <dbReference type="ARBA" id="ARBA00006484"/>
    </source>
</evidence>
<gene>
    <name evidence="6" type="ORF">SAMN04488092_102428</name>
</gene>
<evidence type="ECO:0000256" key="1">
    <source>
        <dbReference type="ARBA" id="ARBA00004275"/>
    </source>
</evidence>
<evidence type="ECO:0000313" key="7">
    <source>
        <dbReference type="Proteomes" id="UP000198634"/>
    </source>
</evidence>
<comment type="similarity">
    <text evidence="2">Belongs to the short-chain dehydrogenases/reductases (SDR) family.</text>
</comment>
<dbReference type="STRING" id="657014.SAMN04488092_102428"/>
<dbReference type="SUPFAM" id="SSF51735">
    <property type="entry name" value="NAD(P)-binding Rossmann-fold domains"/>
    <property type="match status" value="1"/>
</dbReference>
<dbReference type="CDD" id="cd09762">
    <property type="entry name" value="HSDL2_SDR_c"/>
    <property type="match status" value="1"/>
</dbReference>